<dbReference type="InterPro" id="IPR010994">
    <property type="entry name" value="RuvA_2-like"/>
</dbReference>
<keyword evidence="3" id="KW-0282">Flagellum</keyword>
<keyword evidence="3" id="KW-0966">Cell projection</keyword>
<dbReference type="AlphaFoldDB" id="A0A0A1FFY4"/>
<evidence type="ECO:0000313" key="4">
    <source>
        <dbReference type="Proteomes" id="UP000030302"/>
    </source>
</evidence>
<dbReference type="OrthoDB" id="8687931at2"/>
<feature type="chain" id="PRO_5001983578" evidence="2">
    <location>
        <begin position="20"/>
        <end position="106"/>
    </location>
</feature>
<dbReference type="Gene3D" id="1.10.150.280">
    <property type="entry name" value="AF1531-like domain"/>
    <property type="match status" value="1"/>
</dbReference>
<dbReference type="Pfam" id="PF12836">
    <property type="entry name" value="HHH_3"/>
    <property type="match status" value="1"/>
</dbReference>
<dbReference type="HOGENOM" id="CLU_052011_4_1_4"/>
<reference evidence="4" key="1">
    <citation type="journal article" date="2014" name="Soil Biol. Biochem.">
        <title>Structure and function of bacterial communities in ageing soils: Insights from the Mendocino ecological staircase.</title>
        <authorList>
            <person name="Uroz S."/>
            <person name="Tech J.J."/>
            <person name="Sawaya N.A."/>
            <person name="Frey-Klett P."/>
            <person name="Leveau J.H.J."/>
        </authorList>
    </citation>
    <scope>NUCLEOTIDE SEQUENCE [LARGE SCALE GENOMIC DNA]</scope>
    <source>
        <strain evidence="4">Cal35</strain>
    </source>
</reference>
<organism evidence="3 4">
    <name type="scientific">Collimonas arenae</name>
    <dbReference type="NCBI Taxonomy" id="279058"/>
    <lineage>
        <taxon>Bacteria</taxon>
        <taxon>Pseudomonadati</taxon>
        <taxon>Pseudomonadota</taxon>
        <taxon>Betaproteobacteria</taxon>
        <taxon>Burkholderiales</taxon>
        <taxon>Oxalobacteraceae</taxon>
        <taxon>Collimonas</taxon>
    </lineage>
</organism>
<dbReference type="SUPFAM" id="SSF47781">
    <property type="entry name" value="RuvA domain 2-like"/>
    <property type="match status" value="1"/>
</dbReference>
<keyword evidence="4" id="KW-1185">Reference proteome</keyword>
<feature type="region of interest" description="Disordered" evidence="1">
    <location>
        <begin position="87"/>
        <end position="106"/>
    </location>
</feature>
<evidence type="ECO:0000256" key="2">
    <source>
        <dbReference type="SAM" id="SignalP"/>
    </source>
</evidence>
<gene>
    <name evidence="3" type="primary">fliK</name>
    <name evidence="3" type="ORF">LT85_4288</name>
</gene>
<keyword evidence="2" id="KW-0732">Signal</keyword>
<dbReference type="KEGG" id="care:LT85_4288"/>
<dbReference type="RefSeq" id="WP_038492939.1">
    <property type="nucleotide sequence ID" value="NZ_CP009962.1"/>
</dbReference>
<dbReference type="Proteomes" id="UP000030302">
    <property type="component" value="Chromosome"/>
</dbReference>
<keyword evidence="3" id="KW-0969">Cilium</keyword>
<feature type="signal peptide" evidence="2">
    <location>
        <begin position="1"/>
        <end position="19"/>
    </location>
</feature>
<name>A0A0A1FFY4_9BURK</name>
<proteinExistence type="predicted"/>
<protein>
    <submittedName>
        <fullName evidence="3">Flagellar hook-length control protein FliK</fullName>
    </submittedName>
</protein>
<dbReference type="EMBL" id="CP009962">
    <property type="protein sequence ID" value="AIY43446.1"/>
    <property type="molecule type" value="Genomic_DNA"/>
</dbReference>
<dbReference type="STRING" id="279058.LT85_4288"/>
<accession>A0A0A1FFY4</accession>
<evidence type="ECO:0000313" key="3">
    <source>
        <dbReference type="EMBL" id="AIY43446.1"/>
    </source>
</evidence>
<evidence type="ECO:0000256" key="1">
    <source>
        <dbReference type="SAM" id="MobiDB-lite"/>
    </source>
</evidence>
<sequence>MLKKLLLVFCMLMASASFAQVDVNKGDQAALESVKGIGSATAKRVLDERTKGGNFKDWGDFESRVKGIGEKNSVKLSQAGLLVNGKAKGDTAPPAKTGVKAVAKSK</sequence>